<name>A0A915L3G6_ROMCU</name>
<accession>A0A915L3G6</accession>
<dbReference type="WBParaSite" id="nRc.2.0.1.t45037-RA">
    <property type="protein sequence ID" value="nRc.2.0.1.t45037-RA"/>
    <property type="gene ID" value="nRc.2.0.1.g45037"/>
</dbReference>
<proteinExistence type="predicted"/>
<sequence>MNFRYIRGISAAVLAPAILVLVISSQAILVPVIAVPAVSDRCDLQSIVDINLTAPAPKRPSAALADAQTTAPKLWHRNVTFRALHGLYISLSLEKSLSNDYN</sequence>
<dbReference type="AlphaFoldDB" id="A0A915L3G6"/>
<dbReference type="Proteomes" id="UP000887565">
    <property type="component" value="Unplaced"/>
</dbReference>
<reference evidence="2" key="1">
    <citation type="submission" date="2022-11" db="UniProtKB">
        <authorList>
            <consortium name="WormBaseParasite"/>
        </authorList>
    </citation>
    <scope>IDENTIFICATION</scope>
</reference>
<evidence type="ECO:0000313" key="2">
    <source>
        <dbReference type="WBParaSite" id="nRc.2.0.1.t45037-RA"/>
    </source>
</evidence>
<protein>
    <submittedName>
        <fullName evidence="2">Uncharacterized protein</fullName>
    </submittedName>
</protein>
<evidence type="ECO:0000313" key="1">
    <source>
        <dbReference type="Proteomes" id="UP000887565"/>
    </source>
</evidence>
<keyword evidence="1" id="KW-1185">Reference proteome</keyword>
<organism evidence="1 2">
    <name type="scientific">Romanomermis culicivorax</name>
    <name type="common">Nematode worm</name>
    <dbReference type="NCBI Taxonomy" id="13658"/>
    <lineage>
        <taxon>Eukaryota</taxon>
        <taxon>Metazoa</taxon>
        <taxon>Ecdysozoa</taxon>
        <taxon>Nematoda</taxon>
        <taxon>Enoplea</taxon>
        <taxon>Dorylaimia</taxon>
        <taxon>Mermithida</taxon>
        <taxon>Mermithoidea</taxon>
        <taxon>Mermithidae</taxon>
        <taxon>Romanomermis</taxon>
    </lineage>
</organism>